<dbReference type="EMBL" id="BAAARY010000005">
    <property type="protein sequence ID" value="GAA2517916.1"/>
    <property type="molecule type" value="Genomic_DNA"/>
</dbReference>
<keyword evidence="1" id="KW-0472">Membrane</keyword>
<feature type="transmembrane region" description="Helical" evidence="1">
    <location>
        <begin position="110"/>
        <end position="133"/>
    </location>
</feature>
<evidence type="ECO:0000313" key="2">
    <source>
        <dbReference type="EMBL" id="GAA2517916.1"/>
    </source>
</evidence>
<organism evidence="2 3">
    <name type="scientific">Pilimelia columellifera subsp. columellifera</name>
    <dbReference type="NCBI Taxonomy" id="706583"/>
    <lineage>
        <taxon>Bacteria</taxon>
        <taxon>Bacillati</taxon>
        <taxon>Actinomycetota</taxon>
        <taxon>Actinomycetes</taxon>
        <taxon>Micromonosporales</taxon>
        <taxon>Micromonosporaceae</taxon>
        <taxon>Pilimelia</taxon>
    </lineage>
</organism>
<protein>
    <submittedName>
        <fullName evidence="2">Uncharacterized protein</fullName>
    </submittedName>
</protein>
<comment type="caution">
    <text evidence="2">The sequence shown here is derived from an EMBL/GenBank/DDBJ whole genome shotgun (WGS) entry which is preliminary data.</text>
</comment>
<evidence type="ECO:0000313" key="3">
    <source>
        <dbReference type="Proteomes" id="UP001499978"/>
    </source>
</evidence>
<name>A0ABP6AKX8_9ACTN</name>
<proteinExistence type="predicted"/>
<keyword evidence="1" id="KW-1133">Transmembrane helix</keyword>
<gene>
    <name evidence="2" type="ORF">GCM10010201_13450</name>
</gene>
<dbReference type="Proteomes" id="UP001499978">
    <property type="component" value="Unassembled WGS sequence"/>
</dbReference>
<keyword evidence="1" id="KW-0812">Transmembrane</keyword>
<feature type="transmembrane region" description="Helical" evidence="1">
    <location>
        <begin position="84"/>
        <end position="104"/>
    </location>
</feature>
<reference evidence="3" key="1">
    <citation type="journal article" date="2019" name="Int. J. Syst. Evol. Microbiol.">
        <title>The Global Catalogue of Microorganisms (GCM) 10K type strain sequencing project: providing services to taxonomists for standard genome sequencing and annotation.</title>
        <authorList>
            <consortium name="The Broad Institute Genomics Platform"/>
            <consortium name="The Broad Institute Genome Sequencing Center for Infectious Disease"/>
            <person name="Wu L."/>
            <person name="Ma J."/>
        </authorList>
    </citation>
    <scope>NUCLEOTIDE SEQUENCE [LARGE SCALE GENOMIC DNA]</scope>
    <source>
        <strain evidence="3">JCM 3367</strain>
    </source>
</reference>
<keyword evidence="3" id="KW-1185">Reference proteome</keyword>
<sequence>MRPHTVDRHVTGTTTEVAALLRRHAQTGDLVAMTAPKPTADGRVSLTLRARTALPDADPPRLARAVPAPVTKPAGGSAGWVRPALIAFGATAGLAMVGALVWLLHLAYLWIATHLALLIGALVTAVVLIVVVLRLLGGGGRHCPGC</sequence>
<accession>A0ABP6AKX8</accession>
<evidence type="ECO:0000256" key="1">
    <source>
        <dbReference type="SAM" id="Phobius"/>
    </source>
</evidence>